<name>A0ACC3B6Y3_9EURO</name>
<sequence length="129" mass="14107">MSRIHPRPAHLRIMRIHTPQHNPKPKPPNHIPHNRTKEPRPRPEIPSPARGRWFASPDGRIRSADRVLHGEDLGFQVGRGQGAGGFVAHGVVGEFVAGAEELVQGFFSRGDLRPDEEEGGVGGVVGEEV</sequence>
<evidence type="ECO:0000313" key="1">
    <source>
        <dbReference type="EMBL" id="KAK1146026.1"/>
    </source>
</evidence>
<gene>
    <name evidence="1" type="ORF">N8T08_003674</name>
</gene>
<reference evidence="1 2" key="1">
    <citation type="journal article" date="2023" name="ACS Omega">
        <title>Identification of the Neoaspergillic Acid Biosynthesis Gene Cluster by Establishing an In Vitro CRISPR-Ribonucleoprotein Genetic System in Aspergillus melleus.</title>
        <authorList>
            <person name="Yuan B."/>
            <person name="Grau M.F."/>
            <person name="Murata R.M."/>
            <person name="Torok T."/>
            <person name="Venkateswaran K."/>
            <person name="Stajich J.E."/>
            <person name="Wang C.C.C."/>
        </authorList>
    </citation>
    <scope>NUCLEOTIDE SEQUENCE [LARGE SCALE GENOMIC DNA]</scope>
    <source>
        <strain evidence="1 2">IMV 1140</strain>
    </source>
</reference>
<accession>A0ACC3B6Y3</accession>
<protein>
    <submittedName>
        <fullName evidence="1">Uncharacterized protein</fullName>
    </submittedName>
</protein>
<proteinExistence type="predicted"/>
<organism evidence="1 2">
    <name type="scientific">Aspergillus melleus</name>
    <dbReference type="NCBI Taxonomy" id="138277"/>
    <lineage>
        <taxon>Eukaryota</taxon>
        <taxon>Fungi</taxon>
        <taxon>Dikarya</taxon>
        <taxon>Ascomycota</taxon>
        <taxon>Pezizomycotina</taxon>
        <taxon>Eurotiomycetes</taxon>
        <taxon>Eurotiomycetidae</taxon>
        <taxon>Eurotiales</taxon>
        <taxon>Aspergillaceae</taxon>
        <taxon>Aspergillus</taxon>
        <taxon>Aspergillus subgen. Circumdati</taxon>
    </lineage>
</organism>
<keyword evidence="2" id="KW-1185">Reference proteome</keyword>
<comment type="caution">
    <text evidence="1">The sequence shown here is derived from an EMBL/GenBank/DDBJ whole genome shotgun (WGS) entry which is preliminary data.</text>
</comment>
<dbReference type="EMBL" id="JAOPJF010000020">
    <property type="protein sequence ID" value="KAK1146026.1"/>
    <property type="molecule type" value="Genomic_DNA"/>
</dbReference>
<evidence type="ECO:0000313" key="2">
    <source>
        <dbReference type="Proteomes" id="UP001177260"/>
    </source>
</evidence>
<dbReference type="Proteomes" id="UP001177260">
    <property type="component" value="Unassembled WGS sequence"/>
</dbReference>